<comment type="caution">
    <text evidence="3">The sequence shown here is derived from an EMBL/GenBank/DDBJ whole genome shotgun (WGS) entry which is preliminary data.</text>
</comment>
<dbReference type="Proteomes" id="UP000294593">
    <property type="component" value="Unassembled WGS sequence"/>
</dbReference>
<keyword evidence="2" id="KW-0812">Transmembrane</keyword>
<sequence>MSAAVKYSAIALGVIAIAGVGALPWYSSRAMDQRLAEMAQQSSPHEDVMLRNLQHQAGYLTSKGSVDVVLRDRCQTGGQGGGESADTTFHVTYEAQHFPTPSAANRFGWRLQPTGDTAPVFKKLFGSDTALSGQGQVSWSGLVSSDLKLPAMAYAASGGRFEADPSQGRIAMGGKALQFDWQLERAVLRGASHAMELKQLGVNLNLSNRQKGIGEVALRMGAFSTPEASAEGYVLKSVTSERGDRLDSVVSQTLTRAQFGDQEVKDMVLEASFKGLHAQSVETLTTVMGSSCGLETLTRDESAKVRQAVQTLLASGMSGGITKLSGKGKQGAIDGKFTLELAAVGAGQAISFARQLSASGELNVQGELLPPMPRQMAINSGFVREVANGLQSSAVFEKGLFKVNGKTIDATGVQNALAAMDVAVMAYINDERPQRVAQEEEATAPFEMPEAEAVAEAPAEAPAADAPLSPAMPMPSPAQAIAPAQAPQR</sequence>
<gene>
    <name evidence="3" type="ORF">EV672_103101</name>
</gene>
<name>A0A4R6RE69_9BURK</name>
<dbReference type="AlphaFoldDB" id="A0A4R6RE69"/>
<dbReference type="Pfam" id="PF06097">
    <property type="entry name" value="DUF945"/>
    <property type="match status" value="1"/>
</dbReference>
<keyword evidence="2" id="KW-1133">Transmembrane helix</keyword>
<keyword evidence="4" id="KW-1185">Reference proteome</keyword>
<feature type="region of interest" description="Disordered" evidence="1">
    <location>
        <begin position="434"/>
        <end position="489"/>
    </location>
</feature>
<accession>A0A4R6RE69</accession>
<reference evidence="3 4" key="1">
    <citation type="submission" date="2019-03" db="EMBL/GenBank/DDBJ databases">
        <title>Genomic Encyclopedia of Type Strains, Phase IV (KMG-IV): sequencing the most valuable type-strain genomes for metagenomic binning, comparative biology and taxonomic classification.</title>
        <authorList>
            <person name="Goeker M."/>
        </authorList>
    </citation>
    <scope>NUCLEOTIDE SEQUENCE [LARGE SCALE GENOMIC DNA]</scope>
    <source>
        <strain evidence="3 4">DSM 11901</strain>
    </source>
</reference>
<keyword evidence="2" id="KW-0472">Membrane</keyword>
<evidence type="ECO:0000313" key="3">
    <source>
        <dbReference type="EMBL" id="TDP84533.1"/>
    </source>
</evidence>
<dbReference type="OrthoDB" id="9147880at2"/>
<evidence type="ECO:0000256" key="1">
    <source>
        <dbReference type="SAM" id="MobiDB-lite"/>
    </source>
</evidence>
<protein>
    <submittedName>
        <fullName evidence="3">Uncharacterized protein DUF945</fullName>
    </submittedName>
</protein>
<feature type="compositionally biased region" description="Low complexity" evidence="1">
    <location>
        <begin position="477"/>
        <end position="489"/>
    </location>
</feature>
<organism evidence="3 4">
    <name type="scientific">Aquabacterium commune</name>
    <dbReference type="NCBI Taxonomy" id="70586"/>
    <lineage>
        <taxon>Bacteria</taxon>
        <taxon>Pseudomonadati</taxon>
        <taxon>Pseudomonadota</taxon>
        <taxon>Betaproteobacteria</taxon>
        <taxon>Burkholderiales</taxon>
        <taxon>Aquabacterium</taxon>
    </lineage>
</organism>
<evidence type="ECO:0000313" key="4">
    <source>
        <dbReference type="Proteomes" id="UP000294593"/>
    </source>
</evidence>
<dbReference type="EMBL" id="SNXW01000003">
    <property type="protein sequence ID" value="TDP84533.1"/>
    <property type="molecule type" value="Genomic_DNA"/>
</dbReference>
<feature type="transmembrane region" description="Helical" evidence="2">
    <location>
        <begin position="7"/>
        <end position="26"/>
    </location>
</feature>
<feature type="compositionally biased region" description="Low complexity" evidence="1">
    <location>
        <begin position="444"/>
        <end position="469"/>
    </location>
</feature>
<dbReference type="InterPro" id="IPR010352">
    <property type="entry name" value="DUF945"/>
</dbReference>
<proteinExistence type="predicted"/>
<evidence type="ECO:0000256" key="2">
    <source>
        <dbReference type="SAM" id="Phobius"/>
    </source>
</evidence>
<dbReference type="RefSeq" id="WP_133607608.1">
    <property type="nucleotide sequence ID" value="NZ_SNXW01000003.1"/>
</dbReference>